<protein>
    <recommendedName>
        <fullName evidence="3">Nucleic acid-binding protein</fullName>
    </recommendedName>
</protein>
<reference evidence="1 2" key="1">
    <citation type="submission" date="2018-11" db="EMBL/GenBank/DDBJ databases">
        <title>Genomic Encyclopedia of Type Strains, Phase IV (KMG-IV): sequencing the most valuable type-strain genomes for metagenomic binning, comparative biology and taxonomic classification.</title>
        <authorList>
            <person name="Goeker M."/>
        </authorList>
    </citation>
    <scope>NUCLEOTIDE SEQUENCE [LARGE SCALE GENOMIC DNA]</scope>
    <source>
        <strain evidence="1 2">DSM 102936</strain>
    </source>
</reference>
<evidence type="ECO:0000313" key="2">
    <source>
        <dbReference type="Proteomes" id="UP000282654"/>
    </source>
</evidence>
<organism evidence="1 2">
    <name type="scientific">Thermodesulfitimonas autotrophica</name>
    <dbReference type="NCBI Taxonomy" id="1894989"/>
    <lineage>
        <taxon>Bacteria</taxon>
        <taxon>Bacillati</taxon>
        <taxon>Bacillota</taxon>
        <taxon>Clostridia</taxon>
        <taxon>Thermoanaerobacterales</taxon>
        <taxon>Thermoanaerobacteraceae</taxon>
        <taxon>Thermodesulfitimonas</taxon>
    </lineage>
</organism>
<dbReference type="RefSeq" id="WP_123926760.1">
    <property type="nucleotide sequence ID" value="NZ_RKRE01000001.1"/>
</dbReference>
<evidence type="ECO:0008006" key="3">
    <source>
        <dbReference type="Google" id="ProtNLM"/>
    </source>
</evidence>
<name>A0A3N5BU35_9THEO</name>
<proteinExistence type="predicted"/>
<gene>
    <name evidence="1" type="ORF">EDD75_0204</name>
</gene>
<dbReference type="Pfam" id="PF11848">
    <property type="entry name" value="DUF3368"/>
    <property type="match status" value="1"/>
</dbReference>
<dbReference type="PANTHER" id="PTHR39550:SF1">
    <property type="entry name" value="SLL0658 PROTEIN"/>
    <property type="match status" value="1"/>
</dbReference>
<keyword evidence="2" id="KW-1185">Reference proteome</keyword>
<evidence type="ECO:0000313" key="1">
    <source>
        <dbReference type="EMBL" id="RPF49395.1"/>
    </source>
</evidence>
<sequence length="176" mass="19201">MGAPAKERNENVRRIVSNTGPLLHLGEAQALNLLGQAGEIHVPQAVDIEMRFQAEKWPEQRPAWLIVDNLVPPHSTEAELWLEAGLLHAGEAEAIALARQICADWLVTDDAAARLFAQTLGIEVHGSLGIVLWAAATGRLNRPEAEAVLDRLSRSSLWLSPRVLAEAKAALEKIYS</sequence>
<dbReference type="OrthoDB" id="5571465at2"/>
<dbReference type="PANTHER" id="PTHR39550">
    <property type="entry name" value="SLL0658 PROTEIN"/>
    <property type="match status" value="1"/>
</dbReference>
<comment type="caution">
    <text evidence="1">The sequence shown here is derived from an EMBL/GenBank/DDBJ whole genome shotgun (WGS) entry which is preliminary data.</text>
</comment>
<dbReference type="InterPro" id="IPR021799">
    <property type="entry name" value="PIN-like_prokaryotic"/>
</dbReference>
<accession>A0A3N5BU35</accession>
<dbReference type="AlphaFoldDB" id="A0A3N5BU35"/>
<dbReference type="EMBL" id="RKRE01000001">
    <property type="protein sequence ID" value="RPF49395.1"/>
    <property type="molecule type" value="Genomic_DNA"/>
</dbReference>
<dbReference type="Proteomes" id="UP000282654">
    <property type="component" value="Unassembled WGS sequence"/>
</dbReference>